<dbReference type="AlphaFoldDB" id="A0A8C4R6L9"/>
<keyword evidence="2" id="KW-0175">Coiled coil</keyword>
<dbReference type="GO" id="GO:0004672">
    <property type="term" value="F:protein kinase activity"/>
    <property type="evidence" value="ECO:0007669"/>
    <property type="project" value="InterPro"/>
</dbReference>
<keyword evidence="10" id="KW-1185">Reference proteome</keyword>
<evidence type="ECO:0000256" key="5">
    <source>
        <dbReference type="ARBA" id="ARBA00042347"/>
    </source>
</evidence>
<dbReference type="InterPro" id="IPR011989">
    <property type="entry name" value="ARM-like"/>
</dbReference>
<evidence type="ECO:0000313" key="10">
    <source>
        <dbReference type="Proteomes" id="UP000694388"/>
    </source>
</evidence>
<reference evidence="9" key="1">
    <citation type="submission" date="2025-08" db="UniProtKB">
        <authorList>
            <consortium name="Ensembl"/>
        </authorList>
    </citation>
    <scope>IDENTIFICATION</scope>
</reference>
<sequence length="944" mass="104436">MTREVLESGGRSLQDWRRAKASLEGQVKALLITRSLPLTRKPQRTSVSQTLYRHFKITIIIIIISDKNNHPTGDWIHSRTSSPSSINAVRSDPKQRFMTTLRPAVERPHRPSNPIYVLQLFNASLQVTATYNEATGDPVSVFVFEAKDTVDTKLDSARAAFKRLKGLRHPSVLTFIDGLETDKMVHVVTEPVVPLGVALWGSRGTEGEVVMAGEPPGELAISWGIHQILKALCFLVDDCGLIHHNICMGSVFVDHAGDWKLSGLEYAFPLVGNDLPPSRGLPALDKYNPPEQADISRGRFLGEKWAGDMWSLGCLIWEVFNGPLSRSSSLKSLGKIPVKLVPHYCELVGANPRARRSPANLLQILRFTDGFLDNSFVSTNLFLEEIQIKDPGEKKIFFKQLSQNLDSFPEQHCRSKVLPLLLHAFEFGSAGAVVLAPLFKLGKLLSAEEYQKKIIPVIVKMFSSTDRATRISLLQQMELFVPYLTEQTVNSQIFPHVAVGFLDTNPAVREQTIKSMLLLAHKLSETNLNVELMKHFARLQSHDDQGPIRCNTTVCLGKIAPFLSPATRQKVLISAFSRATKDPFPPSRAAGVLGLASTHSFYTMQDCAHRVLPLLCGLTLDPERSVRDQVFKSIKCFLGRLETLSEDPSKESELEKDVLNTSRQTGEAGGWAGWAVTGVASITSKFIRPGATAAPTASKASCSEPSPKERPTDDNSAPTAHNVLAPKPSKPSADVCETETSHEMADTEGDEEDWDDGDWGSLEETSELTRITGGSHWQQQSSRATSDFGQVMENKMGLSASFNDDGGDDDDWNKSWADAGWGEEKEEVAGNSCGWGEKIAHKEDKSLEKSPKVMGDGGKAQVGMKLASEYNWETMCTTTKKGKDELNLCGGWDTENWEPIEDEGVSRAEAARKRRDERNRQRQHERDARRGKKGPLHLGAQKLR</sequence>
<feature type="compositionally biased region" description="Basic and acidic residues" evidence="7">
    <location>
        <begin position="904"/>
        <end position="928"/>
    </location>
</feature>
<dbReference type="Proteomes" id="UP000694388">
    <property type="component" value="Unplaced"/>
</dbReference>
<feature type="region of interest" description="Disordered" evidence="7">
    <location>
        <begin position="885"/>
        <end position="944"/>
    </location>
</feature>
<evidence type="ECO:0000313" key="9">
    <source>
        <dbReference type="Ensembl" id="ENSEBUP00000025498.1"/>
    </source>
</evidence>
<dbReference type="FunFam" id="1.25.10.10:FF:000108">
    <property type="entry name" value="N-terminal kinase-like protein isoform X1"/>
    <property type="match status" value="1"/>
</dbReference>
<dbReference type="PANTHER" id="PTHR12984">
    <property type="entry name" value="SCY1-RELATED S/T PROTEIN KINASE-LIKE"/>
    <property type="match status" value="1"/>
</dbReference>
<evidence type="ECO:0000256" key="6">
    <source>
        <dbReference type="ARBA" id="ARBA00056114"/>
    </source>
</evidence>
<feature type="compositionally biased region" description="Basic and acidic residues" evidence="7">
    <location>
        <begin position="647"/>
        <end position="658"/>
    </location>
</feature>
<dbReference type="GO" id="GO:0005524">
    <property type="term" value="F:ATP binding"/>
    <property type="evidence" value="ECO:0007669"/>
    <property type="project" value="InterPro"/>
</dbReference>
<evidence type="ECO:0000259" key="8">
    <source>
        <dbReference type="PROSITE" id="PS50011"/>
    </source>
</evidence>
<dbReference type="InterPro" id="IPR000719">
    <property type="entry name" value="Prot_kinase_dom"/>
</dbReference>
<dbReference type="InterPro" id="IPR011009">
    <property type="entry name" value="Kinase-like_dom_sf"/>
</dbReference>
<evidence type="ECO:0000256" key="1">
    <source>
        <dbReference type="ARBA" id="ARBA00022737"/>
    </source>
</evidence>
<proteinExistence type="inferred from homology"/>
<dbReference type="Gene3D" id="1.10.510.10">
    <property type="entry name" value="Transferase(Phosphotransferase) domain 1"/>
    <property type="match status" value="1"/>
</dbReference>
<keyword evidence="1" id="KW-0677">Repeat</keyword>
<evidence type="ECO:0000256" key="2">
    <source>
        <dbReference type="ARBA" id="ARBA00023054"/>
    </source>
</evidence>
<reference evidence="9" key="2">
    <citation type="submission" date="2025-09" db="UniProtKB">
        <authorList>
            <consortium name="Ensembl"/>
        </authorList>
    </citation>
    <scope>IDENTIFICATION</scope>
</reference>
<evidence type="ECO:0000256" key="7">
    <source>
        <dbReference type="SAM" id="MobiDB-lite"/>
    </source>
</evidence>
<dbReference type="SUPFAM" id="SSF56112">
    <property type="entry name" value="Protein kinase-like (PK-like)"/>
    <property type="match status" value="1"/>
</dbReference>
<comment type="function">
    <text evidence="6">Regulates COPI-mediated retrograde protein traffic at the interface between the Golgi apparatus and the endoplasmic reticulum. Involved in the maintenance of the Golgi apparatus morphology.</text>
</comment>
<feature type="region of interest" description="Disordered" evidence="7">
    <location>
        <begin position="693"/>
        <end position="758"/>
    </location>
</feature>
<name>A0A8C4R6L9_EPTBU</name>
<feature type="region of interest" description="Disordered" evidence="7">
    <location>
        <begin position="803"/>
        <end position="836"/>
    </location>
</feature>
<dbReference type="InterPro" id="IPR051177">
    <property type="entry name" value="CIK-Related_Protein"/>
</dbReference>
<evidence type="ECO:0000256" key="3">
    <source>
        <dbReference type="ARBA" id="ARBA00038349"/>
    </source>
</evidence>
<protein>
    <recommendedName>
        <fullName evidence="4">N-terminal kinase-like protein</fullName>
    </recommendedName>
    <alternativeName>
        <fullName evidence="5">SCY1-like protein 1</fullName>
    </alternativeName>
</protein>
<feature type="domain" description="Protein kinase" evidence="8">
    <location>
        <begin position="116"/>
        <end position="484"/>
    </location>
</feature>
<accession>A0A8C4R6L9</accession>
<dbReference type="GeneTree" id="ENSGT00930000151054"/>
<dbReference type="SUPFAM" id="SSF48371">
    <property type="entry name" value="ARM repeat"/>
    <property type="match status" value="1"/>
</dbReference>
<dbReference type="InterPro" id="IPR016024">
    <property type="entry name" value="ARM-type_fold"/>
</dbReference>
<comment type="similarity">
    <text evidence="3">Belongs to the protein kinase superfamily.</text>
</comment>
<organism evidence="9 10">
    <name type="scientific">Eptatretus burgeri</name>
    <name type="common">Inshore hagfish</name>
    <dbReference type="NCBI Taxonomy" id="7764"/>
    <lineage>
        <taxon>Eukaryota</taxon>
        <taxon>Metazoa</taxon>
        <taxon>Chordata</taxon>
        <taxon>Craniata</taxon>
        <taxon>Vertebrata</taxon>
        <taxon>Cyclostomata</taxon>
        <taxon>Myxini</taxon>
        <taxon>Myxiniformes</taxon>
        <taxon>Myxinidae</taxon>
        <taxon>Eptatretinae</taxon>
        <taxon>Eptatretus</taxon>
    </lineage>
</organism>
<dbReference type="Gene3D" id="3.30.200.20">
    <property type="entry name" value="Phosphorylase Kinase, domain 1"/>
    <property type="match status" value="1"/>
</dbReference>
<dbReference type="PROSITE" id="PS50011">
    <property type="entry name" value="PROTEIN_KINASE_DOM"/>
    <property type="match status" value="1"/>
</dbReference>
<feature type="region of interest" description="Disordered" evidence="7">
    <location>
        <begin position="647"/>
        <end position="666"/>
    </location>
</feature>
<feature type="compositionally biased region" description="Acidic residues" evidence="7">
    <location>
        <begin position="746"/>
        <end position="758"/>
    </location>
</feature>
<dbReference type="Ensembl" id="ENSEBUT00000026074.1">
    <property type="protein sequence ID" value="ENSEBUP00000025498.1"/>
    <property type="gene ID" value="ENSEBUG00000015714.1"/>
</dbReference>
<evidence type="ECO:0000256" key="4">
    <source>
        <dbReference type="ARBA" id="ARBA00040972"/>
    </source>
</evidence>
<dbReference type="PANTHER" id="PTHR12984:SF3">
    <property type="entry name" value="N-TERMINAL KINASE-LIKE PROTEIN"/>
    <property type="match status" value="1"/>
</dbReference>
<dbReference type="Gene3D" id="1.25.10.10">
    <property type="entry name" value="Leucine-rich Repeat Variant"/>
    <property type="match status" value="1"/>
</dbReference>